<protein>
    <recommendedName>
        <fullName evidence="2">methylmalonate-semialdehyde dehydrogenase (CoA acylating)</fullName>
        <ecNumber evidence="2">1.2.1.27</ecNumber>
    </recommendedName>
</protein>
<name>A0A431USL3_9BACI</name>
<comment type="similarity">
    <text evidence="1">Belongs to the aldehyde dehydrogenase family.</text>
</comment>
<evidence type="ECO:0000259" key="5">
    <source>
        <dbReference type="Pfam" id="PF00171"/>
    </source>
</evidence>
<accession>A0A431USL3</accession>
<dbReference type="NCBIfam" id="TIGR01722">
    <property type="entry name" value="MMSDH"/>
    <property type="match status" value="1"/>
</dbReference>
<evidence type="ECO:0000313" key="7">
    <source>
        <dbReference type="Proteomes" id="UP000276349"/>
    </source>
</evidence>
<dbReference type="GO" id="GO:0006574">
    <property type="term" value="P:L-valine catabolic process"/>
    <property type="evidence" value="ECO:0007669"/>
    <property type="project" value="TreeGrafter"/>
</dbReference>
<dbReference type="Gene3D" id="3.40.605.10">
    <property type="entry name" value="Aldehyde Dehydrogenase, Chain A, domain 1"/>
    <property type="match status" value="1"/>
</dbReference>
<dbReference type="Gene3D" id="3.40.309.10">
    <property type="entry name" value="Aldehyde Dehydrogenase, Chain A, domain 2"/>
    <property type="match status" value="1"/>
</dbReference>
<dbReference type="CDD" id="cd07085">
    <property type="entry name" value="ALDH_F6_MMSDH"/>
    <property type="match status" value="1"/>
</dbReference>
<evidence type="ECO:0000313" key="6">
    <source>
        <dbReference type="EMBL" id="RTQ92499.1"/>
    </source>
</evidence>
<dbReference type="Pfam" id="PF00171">
    <property type="entry name" value="Aldedh"/>
    <property type="match status" value="1"/>
</dbReference>
<proteinExistence type="inferred from homology"/>
<reference evidence="6 7" key="1">
    <citation type="submission" date="2018-12" db="EMBL/GenBank/DDBJ databases">
        <authorList>
            <person name="Yu L."/>
        </authorList>
    </citation>
    <scope>NUCLEOTIDE SEQUENCE [LARGE SCALE GENOMIC DNA]</scope>
    <source>
        <strain evidence="6 7">S5H2222</strain>
    </source>
</reference>
<dbReference type="RefSeq" id="WP_126294681.1">
    <property type="nucleotide sequence ID" value="NZ_JAXUAO010000060.1"/>
</dbReference>
<dbReference type="EC" id="1.2.1.27" evidence="2"/>
<dbReference type="GO" id="GO:0004491">
    <property type="term" value="F:methylmalonate-semialdehyde dehydrogenase (acylating, NAD) activity"/>
    <property type="evidence" value="ECO:0007669"/>
    <property type="project" value="UniProtKB-EC"/>
</dbReference>
<dbReference type="GO" id="GO:0006210">
    <property type="term" value="P:thymine catabolic process"/>
    <property type="evidence" value="ECO:0007669"/>
    <property type="project" value="TreeGrafter"/>
</dbReference>
<keyword evidence="4" id="KW-0520">NAD</keyword>
<keyword evidence="7" id="KW-1185">Reference proteome</keyword>
<dbReference type="InterPro" id="IPR010061">
    <property type="entry name" value="MeMal-semiAld_DH"/>
</dbReference>
<dbReference type="Proteomes" id="UP000276349">
    <property type="component" value="Unassembled WGS sequence"/>
</dbReference>
<dbReference type="PANTHER" id="PTHR43866:SF3">
    <property type="entry name" value="METHYLMALONATE-SEMIALDEHYDE DEHYDROGENASE [ACYLATING], MITOCHONDRIAL"/>
    <property type="match status" value="1"/>
</dbReference>
<dbReference type="FunFam" id="3.40.605.10:FF:000003">
    <property type="entry name" value="Methylmalonate-semialdehyde dehydrogenase [acylating]"/>
    <property type="match status" value="1"/>
</dbReference>
<evidence type="ECO:0000256" key="3">
    <source>
        <dbReference type="ARBA" id="ARBA00023002"/>
    </source>
</evidence>
<gene>
    <name evidence="6" type="ORF">EKG35_11875</name>
</gene>
<keyword evidence="3" id="KW-0560">Oxidoreductase</keyword>
<dbReference type="AlphaFoldDB" id="A0A431USL3"/>
<comment type="caution">
    <text evidence="6">The sequence shown here is derived from an EMBL/GenBank/DDBJ whole genome shotgun (WGS) entry which is preliminary data.</text>
</comment>
<dbReference type="EMBL" id="RXNR01000031">
    <property type="protein sequence ID" value="RTQ92499.1"/>
    <property type="molecule type" value="Genomic_DNA"/>
</dbReference>
<evidence type="ECO:0000256" key="4">
    <source>
        <dbReference type="ARBA" id="ARBA00023027"/>
    </source>
</evidence>
<organism evidence="6 7">
    <name type="scientific">Lysinibacillus telephonicus</name>
    <dbReference type="NCBI Taxonomy" id="1714840"/>
    <lineage>
        <taxon>Bacteria</taxon>
        <taxon>Bacillati</taxon>
        <taxon>Bacillota</taxon>
        <taxon>Bacilli</taxon>
        <taxon>Bacillales</taxon>
        <taxon>Bacillaceae</taxon>
        <taxon>Lysinibacillus</taxon>
    </lineage>
</organism>
<dbReference type="InterPro" id="IPR015590">
    <property type="entry name" value="Aldehyde_DH_dom"/>
</dbReference>
<sequence>MAVEQRVKELHHFINGEQVEGSSGRYSNVYNPSTGEVIAQVPLATRDEVKHAIEVAKKAFPAWKKLSSGKRAEIVLKFRQLLKENEEELIEVICQESGKTKEDARGEITRGLESVDLAINASHLLKGEYSVNVGGNINAFSTKSPLGVVAAISPFNFPVMVPLAITSMAVAVGNSVILKPSEKVPMSALYFSELWKKAGLPDGVWTVINGDKEAVDELLENPTIEAISFVGSTPVAEYIYQTGTNYNKRVAAFGGGKNFMIVMPDADLEKTANAFIGAAYGAASQRCMAISGAMAVGKETADKFVAILKEKIENLKVGPYTDNEVDFGPVITMQSKEAVIKAINKGVEEGAKLVVDGRNPSICEVSNGFYLGPTLLDEVKPSMEIYEQEVFGPARIVVRVESLQEAIDLINDHELGNGVTIFTNNGAAARKFQEEIEVGMVGVNVPIPIPVGYHNFGGWKRSKFGEGFMFGPDQARFFTKSKTISEKWIDVDDETTTTFAFPSNNDGENK</sequence>
<dbReference type="PANTHER" id="PTHR43866">
    <property type="entry name" value="MALONATE-SEMIALDEHYDE DEHYDROGENASE"/>
    <property type="match status" value="1"/>
</dbReference>
<evidence type="ECO:0000256" key="1">
    <source>
        <dbReference type="ARBA" id="ARBA00009986"/>
    </source>
</evidence>
<evidence type="ECO:0000256" key="2">
    <source>
        <dbReference type="ARBA" id="ARBA00013048"/>
    </source>
</evidence>
<dbReference type="InterPro" id="IPR016161">
    <property type="entry name" value="Ald_DH/histidinol_DH"/>
</dbReference>
<dbReference type="OrthoDB" id="9762913at2"/>
<feature type="domain" description="Aldehyde dehydrogenase" evidence="5">
    <location>
        <begin position="21"/>
        <end position="484"/>
    </location>
</feature>
<dbReference type="SUPFAM" id="SSF53720">
    <property type="entry name" value="ALDH-like"/>
    <property type="match status" value="1"/>
</dbReference>
<dbReference type="FunFam" id="3.40.309.10:FF:000002">
    <property type="entry name" value="Methylmalonate-semialdehyde dehydrogenase (Acylating)"/>
    <property type="match status" value="1"/>
</dbReference>
<dbReference type="InterPro" id="IPR016162">
    <property type="entry name" value="Ald_DH_N"/>
</dbReference>
<dbReference type="InterPro" id="IPR016163">
    <property type="entry name" value="Ald_DH_C"/>
</dbReference>